<feature type="region of interest" description="Disordered" evidence="3">
    <location>
        <begin position="968"/>
        <end position="994"/>
    </location>
</feature>
<feature type="domain" description="K Homology" evidence="4">
    <location>
        <begin position="688"/>
        <end position="756"/>
    </location>
</feature>
<feature type="compositionally biased region" description="Low complexity" evidence="3">
    <location>
        <begin position="899"/>
        <end position="915"/>
    </location>
</feature>
<feature type="domain" description="K Homology" evidence="4">
    <location>
        <begin position="603"/>
        <end position="683"/>
    </location>
</feature>
<dbReference type="PANTHER" id="PTHR10627:SF76">
    <property type="entry name" value="KH DOMAIN-CONTAINING PROTEIN YLL032C"/>
    <property type="match status" value="1"/>
</dbReference>
<dbReference type="Pfam" id="PF00013">
    <property type="entry name" value="KH_1"/>
    <property type="match status" value="2"/>
</dbReference>
<keyword evidence="6" id="KW-1185">Reference proteome</keyword>
<organism evidence="5 6">
    <name type="scientific">Malassezia brasiliensis</name>
    <dbReference type="NCBI Taxonomy" id="1821822"/>
    <lineage>
        <taxon>Eukaryota</taxon>
        <taxon>Fungi</taxon>
        <taxon>Dikarya</taxon>
        <taxon>Basidiomycota</taxon>
        <taxon>Ustilaginomycotina</taxon>
        <taxon>Malasseziomycetes</taxon>
        <taxon>Malasseziales</taxon>
        <taxon>Malasseziaceae</taxon>
        <taxon>Malassezia</taxon>
    </lineage>
</organism>
<dbReference type="PROSITE" id="PS50084">
    <property type="entry name" value="KH_TYPE_1"/>
    <property type="match status" value="2"/>
</dbReference>
<feature type="region of interest" description="Disordered" evidence="3">
    <location>
        <begin position="145"/>
        <end position="165"/>
    </location>
</feature>
<evidence type="ECO:0000259" key="4">
    <source>
        <dbReference type="SMART" id="SM00322"/>
    </source>
</evidence>
<dbReference type="InterPro" id="IPR056553">
    <property type="entry name" value="KH_Mug60-KHD4"/>
</dbReference>
<evidence type="ECO:0000256" key="2">
    <source>
        <dbReference type="PROSITE-ProRule" id="PRU00117"/>
    </source>
</evidence>
<feature type="domain" description="K Homology" evidence="4">
    <location>
        <begin position="535"/>
        <end position="601"/>
    </location>
</feature>
<dbReference type="SMART" id="SM00322">
    <property type="entry name" value="KH"/>
    <property type="match status" value="4"/>
</dbReference>
<dbReference type="EMBL" id="CP119952">
    <property type="protein sequence ID" value="WFC95075.1"/>
    <property type="molecule type" value="Genomic_DNA"/>
</dbReference>
<dbReference type="GO" id="GO:0005737">
    <property type="term" value="C:cytoplasm"/>
    <property type="evidence" value="ECO:0007669"/>
    <property type="project" value="TreeGrafter"/>
</dbReference>
<dbReference type="Pfam" id="PF24563">
    <property type="entry name" value="KH_Mug60-KHD4"/>
    <property type="match status" value="1"/>
</dbReference>
<dbReference type="GO" id="GO:0003729">
    <property type="term" value="F:mRNA binding"/>
    <property type="evidence" value="ECO:0007669"/>
    <property type="project" value="TreeGrafter"/>
</dbReference>
<feature type="compositionally biased region" description="Low complexity" evidence="3">
    <location>
        <begin position="983"/>
        <end position="994"/>
    </location>
</feature>
<dbReference type="Gene3D" id="3.30.1370.10">
    <property type="entry name" value="K Homology domain, type 1"/>
    <property type="match status" value="3"/>
</dbReference>
<dbReference type="InterPro" id="IPR036612">
    <property type="entry name" value="KH_dom_type_1_sf"/>
</dbReference>
<dbReference type="InterPro" id="IPR004088">
    <property type="entry name" value="KH_dom_type_1"/>
</dbReference>
<evidence type="ECO:0000256" key="3">
    <source>
        <dbReference type="SAM" id="MobiDB-lite"/>
    </source>
</evidence>
<accession>A0AAF0DRY3</accession>
<dbReference type="Proteomes" id="UP001216638">
    <property type="component" value="Chromosome 2"/>
</dbReference>
<evidence type="ECO:0000313" key="6">
    <source>
        <dbReference type="Proteomes" id="UP001216638"/>
    </source>
</evidence>
<protein>
    <recommendedName>
        <fullName evidence="4">K Homology domain-containing protein</fullName>
    </recommendedName>
</protein>
<feature type="region of interest" description="Disordered" evidence="3">
    <location>
        <begin position="896"/>
        <end position="916"/>
    </location>
</feature>
<gene>
    <name evidence="5" type="ORF">MBRA1_001716</name>
</gene>
<sequence length="1131" mass="120662">MDLYLTTFTLPKTRAASARGDSASASEARSPTGAAALSSSPDARLAERSAGLAVSPPSALAPGSMRPSPTARSPDATIRGSRSIASLSESQAPRPDTLFTDAVPRVTQKAMSAHHCLVTATPSTDGAAETNGGAAAAYSGAARGALSPSVPARMPSAAPDAARASSRSASTGAALSAALSDALPMPCSPRYSFHVCGTQAQALGARGQLLQELPFAWRVTFTVPLADVWDVRESGMRADLVPKLDELQQRAETRITIAPRDAPPSDTGALEVDRQALVTISGALEAVEYARVHLLVLLDERHGLHTEQAEIECKLHHVCSGRKRALLQLIEEETQTSVYLSSPFAGVLSTTVPAAVVQRRNTVYITGRFYNTQRARDMIMQLSQSKAKSLVSKTVTLMPRKVDYLLQERLEALRQLMLDNGTFLELPVIGSQQGGVTVVGTNRVDVERSIRTLMQLISPYYTAHVWLLPGAYDALSLSSKPDTRALTSIVTAISASTGAEASFQNNHFEIAGLDREVRAALRQLLAVPSLKHYTYEFRFQLELATDHREFISGKKNGKINKIMEHCGVRIRFEPFNDYNFLIDVLGTELDAALQGLGLLQEELPAEMSFHVPEAYHKRIIGVGGKNIQRIMKKYGVYVKFSNAEEFAALGGYMDNDDNVIARTPSKNAANLENLKNSVMELVSPKDKDFVTESIIVPRKYQRVLLGEKASTIHDIERKTRCVVRFARRESALDAVHVFGPEAQIALAVQMLLQHVPLEADLVLPPGPETHQLLDSPELARLQERLHKELGLALHPWPRAPSGEGARGLTLCVPRAHLEVLPTAKGWIDELCATYHVHTAAPPRASDTYTAPGAMSPFSSSLPSSSPSLAATVHSDTFSHDTAAAHAASVAAVGSRFDDASPVPSAAPGAPSSAPSKDLKALFEQPSAPGSLASNTPLMPSFYTPGYTENASFSHPVWGMPLPSMADMSASKPGAPGTGTTHMPGASPAATGSTGSSMFSPFSSSAMPFPFTPSDMSLGKPDATALNSAFAQPLRRPDGMQGGVAPSFAPGAPPPLGRLPLSMHSSINSDIDGFHPIGDSTSHMPMMGAPGSVPSHRHANMGMMRSATSQGAPPDTMDEVSRVLAQIAFDKE</sequence>
<feature type="compositionally biased region" description="Low complexity" evidence="3">
    <location>
        <begin position="14"/>
        <end position="30"/>
    </location>
</feature>
<evidence type="ECO:0000256" key="1">
    <source>
        <dbReference type="ARBA" id="ARBA00022737"/>
    </source>
</evidence>
<reference evidence="5" key="1">
    <citation type="submission" date="2023-03" db="EMBL/GenBank/DDBJ databases">
        <title>Mating type loci evolution in Malassezia.</title>
        <authorList>
            <person name="Coelho M.A."/>
        </authorList>
    </citation>
    <scope>NUCLEOTIDE SEQUENCE</scope>
    <source>
        <strain evidence="5">CBS 14135</strain>
    </source>
</reference>
<dbReference type="PANTHER" id="PTHR10627">
    <property type="entry name" value="SCP160"/>
    <property type="match status" value="1"/>
</dbReference>
<feature type="region of interest" description="Disordered" evidence="3">
    <location>
        <begin position="14"/>
        <end position="98"/>
    </location>
</feature>
<dbReference type="SUPFAM" id="SSF54791">
    <property type="entry name" value="Eukaryotic type KH-domain (KH-domain type I)"/>
    <property type="match status" value="4"/>
</dbReference>
<evidence type="ECO:0000313" key="5">
    <source>
        <dbReference type="EMBL" id="WFC95075.1"/>
    </source>
</evidence>
<name>A0AAF0DRY3_9BASI</name>
<feature type="domain" description="K Homology" evidence="4">
    <location>
        <begin position="303"/>
        <end position="384"/>
    </location>
</feature>
<keyword evidence="1" id="KW-0677">Repeat</keyword>
<dbReference type="CDD" id="cd22453">
    <property type="entry name" value="KH-I_MUG60_like"/>
    <property type="match status" value="1"/>
</dbReference>
<dbReference type="AlphaFoldDB" id="A0AAF0DRY3"/>
<proteinExistence type="predicted"/>
<dbReference type="InterPro" id="IPR004087">
    <property type="entry name" value="KH_dom"/>
</dbReference>
<keyword evidence="2" id="KW-0694">RNA-binding</keyword>